<sequence length="386" mass="44678">MKSECLVIVLMFFLFEEHPFTDANSIKDLPQDQSNQFIKSECNEHCFLIFKPVLDHFVQLKVASDTNQELKTQVNTMNETILHLQSQLAMKEEFINLKNEQAKAHDEQILDLRNHIKSIETTLTEKSKLLLEYQKADVHDEQILDLRNHIKSIETTLTEKSKLLLECQKADDNLPDSCPNGSPNGIYQIKLRGLEAFKVPCVSSPSGWTVIQRRLDGSEDFNRNWDDYKRGFGNISGEFFIGLEKLHRMTEARPHELYIKLGMVNGSTSYAQYDDFKVGNEDEFYQLKNLGQYSGNAGDSLTSHKNQKFSTFDRDNDESERNCAGNENGGWWYYSCLSSSLNGKYYKNGKFIDGRTFNAINWGSWHDYDWYISLTFVEMMIRPKSL</sequence>
<protein>
    <submittedName>
        <fullName evidence="5">Fibrinogen-like protein 1</fullName>
    </submittedName>
</protein>
<dbReference type="CDD" id="cd00087">
    <property type="entry name" value="FReD"/>
    <property type="match status" value="1"/>
</dbReference>
<feature type="coiled-coil region" evidence="2">
    <location>
        <begin position="60"/>
        <end position="87"/>
    </location>
</feature>
<dbReference type="InterPro" id="IPR020837">
    <property type="entry name" value="Fibrinogen_CS"/>
</dbReference>
<keyword evidence="1" id="KW-1015">Disulfide bond</keyword>
<dbReference type="PANTHER" id="PTHR19143">
    <property type="entry name" value="FIBRINOGEN/TENASCIN/ANGIOPOEITIN"/>
    <property type="match status" value="1"/>
</dbReference>
<dbReference type="PROSITE" id="PS00514">
    <property type="entry name" value="FIBRINOGEN_C_1"/>
    <property type="match status" value="1"/>
</dbReference>
<dbReference type="InterPro" id="IPR014716">
    <property type="entry name" value="Fibrinogen_a/b/g_C_1"/>
</dbReference>
<feature type="signal peptide" evidence="3">
    <location>
        <begin position="1"/>
        <end position="23"/>
    </location>
</feature>
<dbReference type="InterPro" id="IPR050373">
    <property type="entry name" value="Fibrinogen_C-term_domain"/>
</dbReference>
<keyword evidence="3" id="KW-0732">Signal</keyword>
<evidence type="ECO:0000256" key="2">
    <source>
        <dbReference type="SAM" id="Coils"/>
    </source>
</evidence>
<evidence type="ECO:0000256" key="1">
    <source>
        <dbReference type="ARBA" id="ARBA00023157"/>
    </source>
</evidence>
<dbReference type="RefSeq" id="XP_016990173.2">
    <property type="nucleotide sequence ID" value="XM_017134684.2"/>
</dbReference>
<dbReference type="PROSITE" id="PS51406">
    <property type="entry name" value="FIBRINOGEN_C_2"/>
    <property type="match status" value="1"/>
</dbReference>
<dbReference type="GO" id="GO:0005615">
    <property type="term" value="C:extracellular space"/>
    <property type="evidence" value="ECO:0007669"/>
    <property type="project" value="TreeGrafter"/>
</dbReference>
<name>A0A6P4FRC9_DRORH</name>
<dbReference type="InterPro" id="IPR002181">
    <property type="entry name" value="Fibrinogen_a/b/g_C_dom"/>
</dbReference>
<dbReference type="AlphaFoldDB" id="A0A6P4FRC9"/>
<proteinExistence type="predicted"/>
<accession>A0A6P4FRC9</accession>
<dbReference type="Pfam" id="PF00147">
    <property type="entry name" value="Fibrinogen_C"/>
    <property type="match status" value="1"/>
</dbReference>
<dbReference type="Gene3D" id="3.90.215.10">
    <property type="entry name" value="Gamma Fibrinogen, chain A, domain 1"/>
    <property type="match status" value="1"/>
</dbReference>
<dbReference type="RefSeq" id="XP_016990173.1">
    <property type="nucleotide sequence ID" value="XM_017134684.1"/>
</dbReference>
<evidence type="ECO:0000259" key="4">
    <source>
        <dbReference type="PROSITE" id="PS51406"/>
    </source>
</evidence>
<dbReference type="SUPFAM" id="SSF56496">
    <property type="entry name" value="Fibrinogen C-terminal domain-like"/>
    <property type="match status" value="1"/>
</dbReference>
<feature type="domain" description="Fibrinogen C-terminal" evidence="4">
    <location>
        <begin position="169"/>
        <end position="385"/>
    </location>
</feature>
<gene>
    <name evidence="5" type="primary">LOC108052308</name>
</gene>
<evidence type="ECO:0000256" key="3">
    <source>
        <dbReference type="SAM" id="SignalP"/>
    </source>
</evidence>
<dbReference type="SMART" id="SM00186">
    <property type="entry name" value="FBG"/>
    <property type="match status" value="1"/>
</dbReference>
<dbReference type="PANTHER" id="PTHR19143:SF327">
    <property type="entry name" value="FI21813P1-RELATED"/>
    <property type="match status" value="1"/>
</dbReference>
<dbReference type="InterPro" id="IPR036056">
    <property type="entry name" value="Fibrinogen-like_C"/>
</dbReference>
<keyword evidence="2" id="KW-0175">Coiled coil</keyword>
<reference evidence="5" key="1">
    <citation type="submission" date="2025-08" db="UniProtKB">
        <authorList>
            <consortium name="RefSeq"/>
        </authorList>
    </citation>
    <scope>IDENTIFICATION</scope>
</reference>
<dbReference type="GeneID" id="108052308"/>
<evidence type="ECO:0000313" key="5">
    <source>
        <dbReference type="RefSeq" id="XP_016990173.1"/>
    </source>
</evidence>
<organism evidence="5">
    <name type="scientific">Drosophila rhopaloa</name>
    <name type="common">Fruit fly</name>
    <dbReference type="NCBI Taxonomy" id="1041015"/>
    <lineage>
        <taxon>Eukaryota</taxon>
        <taxon>Metazoa</taxon>
        <taxon>Ecdysozoa</taxon>
        <taxon>Arthropoda</taxon>
        <taxon>Hexapoda</taxon>
        <taxon>Insecta</taxon>
        <taxon>Pterygota</taxon>
        <taxon>Neoptera</taxon>
        <taxon>Endopterygota</taxon>
        <taxon>Diptera</taxon>
        <taxon>Brachycera</taxon>
        <taxon>Muscomorpha</taxon>
        <taxon>Ephydroidea</taxon>
        <taxon>Drosophilidae</taxon>
        <taxon>Drosophila</taxon>
        <taxon>Sophophora</taxon>
    </lineage>
</organism>
<feature type="chain" id="PRO_5028214777" evidence="3">
    <location>
        <begin position="24"/>
        <end position="386"/>
    </location>
</feature>
<dbReference type="OrthoDB" id="6145874at2759"/>